<organism evidence="2">
    <name type="scientific">Accumulibacter regalis</name>
    <dbReference type="NCBI Taxonomy" id="522306"/>
    <lineage>
        <taxon>Bacteria</taxon>
        <taxon>Pseudomonadati</taxon>
        <taxon>Pseudomonadota</taxon>
        <taxon>Betaproteobacteria</taxon>
        <taxon>Candidatus Accumulibacter</taxon>
    </lineage>
</organism>
<dbReference type="KEGG" id="app:CAP2UW1_1487"/>
<keyword evidence="1" id="KW-0732">Signal</keyword>
<reference evidence="2" key="1">
    <citation type="submission" date="2009-08" db="EMBL/GenBank/DDBJ databases">
        <authorList>
            <consortium name="US DOE Joint Genome Institute"/>
            <person name="Lucas S."/>
            <person name="Copeland A."/>
            <person name="Lapidus A."/>
            <person name="Glavina del Rio T."/>
            <person name="Dalin E."/>
            <person name="Tice H."/>
            <person name="Bruce D."/>
            <person name="Barry K."/>
            <person name="Pitluck S."/>
            <person name="Lowry S."/>
            <person name="Larimer F."/>
            <person name="Land M."/>
            <person name="Hauser L."/>
            <person name="Kyrpides N."/>
            <person name="Ivanova N."/>
            <person name="McMahon K.D."/>
            <person name="Hugenholtz P."/>
        </authorList>
    </citation>
    <scope>NUCLEOTIDE SEQUENCE</scope>
    <source>
        <strain evidence="2">UW-1</strain>
    </source>
</reference>
<dbReference type="AlphaFoldDB" id="C7RT59"/>
<protein>
    <submittedName>
        <fullName evidence="2">Uncharacterized protein</fullName>
    </submittedName>
</protein>
<feature type="chain" id="PRO_5002981861" evidence="1">
    <location>
        <begin position="30"/>
        <end position="247"/>
    </location>
</feature>
<proteinExistence type="predicted"/>
<feature type="signal peptide" evidence="1">
    <location>
        <begin position="1"/>
        <end position="29"/>
    </location>
</feature>
<name>C7RT59_ACCRE</name>
<gene>
    <name evidence="2" type="ordered locus">CAP2UW1_1487</name>
</gene>
<evidence type="ECO:0000256" key="1">
    <source>
        <dbReference type="SAM" id="SignalP"/>
    </source>
</evidence>
<accession>C7RT59</accession>
<evidence type="ECO:0000313" key="2">
    <source>
        <dbReference type="EMBL" id="ACV34802.1"/>
    </source>
</evidence>
<dbReference type="OrthoDB" id="9179966at2"/>
<reference evidence="2" key="2">
    <citation type="submission" date="2009-09" db="EMBL/GenBank/DDBJ databases">
        <title>Complete sequence of chromosome of Candidatus Accumulibacter phosphatis clade IIA str. UW-1.</title>
        <authorList>
            <consortium name="US DOE Joint Genome Institute"/>
            <person name="Martin H.G."/>
            <person name="Ivanova N."/>
            <person name="Kunin V."/>
            <person name="Warnecke F."/>
            <person name="Barry K."/>
            <person name="He S."/>
            <person name="Salamov A."/>
            <person name="Szeto E."/>
            <person name="Dalin E."/>
            <person name="Pangilinan J.L."/>
            <person name="Lapidus A."/>
            <person name="Lowry S."/>
            <person name="Kyrpides N.C."/>
            <person name="McMahon K.D."/>
            <person name="Hugenholtz P."/>
        </authorList>
    </citation>
    <scope>NUCLEOTIDE SEQUENCE [LARGE SCALE GENOMIC DNA]</scope>
    <source>
        <strain evidence="2">UW-1</strain>
    </source>
</reference>
<sequence precursor="true">MRETISYPVPVVGAFLVALVTLGAAPAAAAANEWLAVCSKCISPTIFSKSGIGTAQAVAEARITRAEVEAWCANWQPGDRSCVKQQLAAEDLNKVYRATADCPAGRIMPIDGRSYSFAGVWDQSDIGGGRSRWRDASGKIVGRDNASGGLAISQQWEVLCPASARGAPASPAPVTTAGAAANASQSSSKSEFAVGQVVLARYGSDWVRARVNRVQHSNGPGGPRFDYDVSLENGKRGVVPARMLRTP</sequence>
<dbReference type="HOGENOM" id="CLU_1122686_0_0_4"/>
<dbReference type="EMBL" id="CP001715">
    <property type="protein sequence ID" value="ACV34802.1"/>
    <property type="molecule type" value="Genomic_DNA"/>
</dbReference>